<evidence type="ECO:0000256" key="4">
    <source>
        <dbReference type="ARBA" id="ARBA00022737"/>
    </source>
</evidence>
<dbReference type="SMART" id="SM00355">
    <property type="entry name" value="ZnF_C2H2"/>
    <property type="match status" value="4"/>
</dbReference>
<dbReference type="FunFam" id="3.30.160.60:FF:000620">
    <property type="entry name" value="Zinc finger protein 263"/>
    <property type="match status" value="1"/>
</dbReference>
<evidence type="ECO:0000256" key="6">
    <source>
        <dbReference type="ARBA" id="ARBA00022833"/>
    </source>
</evidence>
<dbReference type="InterPro" id="IPR050331">
    <property type="entry name" value="Zinc_finger"/>
</dbReference>
<dbReference type="GO" id="GO:0008270">
    <property type="term" value="F:zinc ion binding"/>
    <property type="evidence" value="ECO:0007669"/>
    <property type="project" value="UniProtKB-KW"/>
</dbReference>
<evidence type="ECO:0000256" key="9">
    <source>
        <dbReference type="ARBA" id="ARBA00023163"/>
    </source>
</evidence>
<keyword evidence="4" id="KW-0677">Repeat</keyword>
<dbReference type="InterPro" id="IPR036236">
    <property type="entry name" value="Znf_C2H2_sf"/>
</dbReference>
<dbReference type="GeneID" id="109516874"/>
<dbReference type="PROSITE" id="PS50157">
    <property type="entry name" value="ZINC_FINGER_C2H2_2"/>
    <property type="match status" value="4"/>
</dbReference>
<keyword evidence="7" id="KW-0805">Transcription regulation</keyword>
<evidence type="ECO:0000259" key="13">
    <source>
        <dbReference type="PROSITE" id="PS50157"/>
    </source>
</evidence>
<dbReference type="FunFam" id="3.30.160.60:FF:000912">
    <property type="entry name" value="Zinc finger protein 660"/>
    <property type="match status" value="1"/>
</dbReference>
<keyword evidence="3" id="KW-0479">Metal-binding</keyword>
<dbReference type="PANTHER" id="PTHR16515:SF55">
    <property type="entry name" value="C2H2-TYPE DOMAIN-CONTAINING PROTEIN"/>
    <property type="match status" value="1"/>
</dbReference>
<evidence type="ECO:0000256" key="12">
    <source>
        <dbReference type="SAM" id="MobiDB-lite"/>
    </source>
</evidence>
<accession>A0A3Q2Z775</accession>
<name>A0A3Q2Z775_HIPCM</name>
<feature type="compositionally biased region" description="Basic and acidic residues" evidence="12">
    <location>
        <begin position="90"/>
        <end position="116"/>
    </location>
</feature>
<dbReference type="SUPFAM" id="SSF57667">
    <property type="entry name" value="beta-beta-alpha zinc fingers"/>
    <property type="match status" value="2"/>
</dbReference>
<feature type="region of interest" description="Disordered" evidence="12">
    <location>
        <begin position="72"/>
        <end position="156"/>
    </location>
</feature>
<evidence type="ECO:0000256" key="10">
    <source>
        <dbReference type="ARBA" id="ARBA00023242"/>
    </source>
</evidence>
<comment type="similarity">
    <text evidence="2">Belongs to the krueppel C2H2-type zinc-finger protein family.</text>
</comment>
<feature type="domain" description="C2H2-type" evidence="13">
    <location>
        <begin position="215"/>
        <end position="242"/>
    </location>
</feature>
<reference evidence="14" key="2">
    <citation type="submission" date="2025-09" db="UniProtKB">
        <authorList>
            <consortium name="Ensembl"/>
        </authorList>
    </citation>
    <scope>IDENTIFICATION</scope>
</reference>
<feature type="domain" description="C2H2-type" evidence="13">
    <location>
        <begin position="271"/>
        <end position="295"/>
    </location>
</feature>
<comment type="subcellular location">
    <subcellularLocation>
        <location evidence="1">Nucleus</location>
    </subcellularLocation>
</comment>
<dbReference type="FunFam" id="3.30.160.60:FF:002343">
    <property type="entry name" value="Zinc finger protein 33A"/>
    <property type="match status" value="1"/>
</dbReference>
<evidence type="ECO:0000313" key="14">
    <source>
        <dbReference type="Ensembl" id="ENSHCOP00000021893.1"/>
    </source>
</evidence>
<protein>
    <submittedName>
        <fullName evidence="14">Replication initiator 1-like</fullName>
    </submittedName>
</protein>
<dbReference type="RefSeq" id="XP_019727225.1">
    <property type="nucleotide sequence ID" value="XM_019871666.1"/>
</dbReference>
<evidence type="ECO:0000256" key="7">
    <source>
        <dbReference type="ARBA" id="ARBA00023015"/>
    </source>
</evidence>
<dbReference type="Gene3D" id="3.30.160.60">
    <property type="entry name" value="Classic Zinc Finger"/>
    <property type="match status" value="4"/>
</dbReference>
<evidence type="ECO:0000256" key="1">
    <source>
        <dbReference type="ARBA" id="ARBA00004123"/>
    </source>
</evidence>
<feature type="domain" description="C2H2-type" evidence="13">
    <location>
        <begin position="243"/>
        <end position="270"/>
    </location>
</feature>
<sequence>MLKELVRERLIEAADEIFGLFERTIASYEKQLCRAREETERQRQLEAVCKTNIVLCAEDVQVLTAHQEELPVQLQHSSSNSEEESLQHSLVKEEEPQPHHVMEEKHQQPLNVKKEEEPGDVGNENGPSPDLPQLHPHSPSGDHSGGPPPGDLLASLPDIDETKELCRSDLNSAGYWKRTSQMRPKRFTCSVCGKTFSQKAHFTAHRRTHEQERRFSCSMCDKTFIQKASLVSHMRMHTGEKPFSCPVCGKTFTRKDCMETHMRIHTGEKPFACSFCGRAFTLKQNMFRHMRMHTG</sequence>
<evidence type="ECO:0000256" key="8">
    <source>
        <dbReference type="ARBA" id="ARBA00023125"/>
    </source>
</evidence>
<dbReference type="PROSITE" id="PS00028">
    <property type="entry name" value="ZINC_FINGER_C2H2_1"/>
    <property type="match status" value="4"/>
</dbReference>
<dbReference type="Pfam" id="PF00096">
    <property type="entry name" value="zf-C2H2"/>
    <property type="match status" value="2"/>
</dbReference>
<keyword evidence="6" id="KW-0862">Zinc</keyword>
<dbReference type="GO" id="GO:0010468">
    <property type="term" value="P:regulation of gene expression"/>
    <property type="evidence" value="ECO:0007669"/>
    <property type="project" value="TreeGrafter"/>
</dbReference>
<dbReference type="Ensembl" id="ENSHCOT00000002451.1">
    <property type="protein sequence ID" value="ENSHCOP00000021893.1"/>
    <property type="gene ID" value="ENSHCOG00000009103.1"/>
</dbReference>
<evidence type="ECO:0000256" key="11">
    <source>
        <dbReference type="PROSITE-ProRule" id="PRU00042"/>
    </source>
</evidence>
<dbReference type="OrthoDB" id="8113227at2759"/>
<evidence type="ECO:0000256" key="3">
    <source>
        <dbReference type="ARBA" id="ARBA00022723"/>
    </source>
</evidence>
<feature type="domain" description="C2H2-type" evidence="13">
    <location>
        <begin position="187"/>
        <end position="214"/>
    </location>
</feature>
<dbReference type="AlphaFoldDB" id="A0A3Q2Z775"/>
<dbReference type="KEGG" id="hcq:109516874"/>
<evidence type="ECO:0000313" key="15">
    <source>
        <dbReference type="Proteomes" id="UP000264820"/>
    </source>
</evidence>
<dbReference type="GO" id="GO:0003677">
    <property type="term" value="F:DNA binding"/>
    <property type="evidence" value="ECO:0007669"/>
    <property type="project" value="UniProtKB-KW"/>
</dbReference>
<dbReference type="InterPro" id="IPR013087">
    <property type="entry name" value="Znf_C2H2_type"/>
</dbReference>
<evidence type="ECO:0000256" key="5">
    <source>
        <dbReference type="ARBA" id="ARBA00022771"/>
    </source>
</evidence>
<dbReference type="OMA" id="CMETHMR"/>
<keyword evidence="8" id="KW-0238">DNA-binding</keyword>
<keyword evidence="5 11" id="KW-0863">Zinc-finger</keyword>
<keyword evidence="9" id="KW-0804">Transcription</keyword>
<dbReference type="GeneTree" id="ENSGT01150000286934"/>
<dbReference type="Proteomes" id="UP000264820">
    <property type="component" value="Unplaced"/>
</dbReference>
<keyword evidence="10" id="KW-0539">Nucleus</keyword>
<dbReference type="GO" id="GO:0005634">
    <property type="term" value="C:nucleus"/>
    <property type="evidence" value="ECO:0007669"/>
    <property type="project" value="UniProtKB-SubCell"/>
</dbReference>
<dbReference type="Pfam" id="PF13465">
    <property type="entry name" value="zf-H2C2_2"/>
    <property type="match status" value="1"/>
</dbReference>
<reference evidence="14" key="1">
    <citation type="submission" date="2025-08" db="UniProtKB">
        <authorList>
            <consortium name="Ensembl"/>
        </authorList>
    </citation>
    <scope>IDENTIFICATION</scope>
</reference>
<keyword evidence="15" id="KW-1185">Reference proteome</keyword>
<dbReference type="FunFam" id="3.30.160.60:FF:000275">
    <property type="entry name" value="zinc finger protein 90 homolog"/>
    <property type="match status" value="1"/>
</dbReference>
<evidence type="ECO:0000256" key="2">
    <source>
        <dbReference type="ARBA" id="ARBA00006991"/>
    </source>
</evidence>
<proteinExistence type="inferred from homology"/>
<dbReference type="PANTHER" id="PTHR16515">
    <property type="entry name" value="PR DOMAIN ZINC FINGER PROTEIN"/>
    <property type="match status" value="1"/>
</dbReference>
<organism evidence="14 15">
    <name type="scientific">Hippocampus comes</name>
    <name type="common">Tiger tail seahorse</name>
    <dbReference type="NCBI Taxonomy" id="109280"/>
    <lineage>
        <taxon>Eukaryota</taxon>
        <taxon>Metazoa</taxon>
        <taxon>Chordata</taxon>
        <taxon>Craniata</taxon>
        <taxon>Vertebrata</taxon>
        <taxon>Euteleostomi</taxon>
        <taxon>Actinopterygii</taxon>
        <taxon>Neopterygii</taxon>
        <taxon>Teleostei</taxon>
        <taxon>Neoteleostei</taxon>
        <taxon>Acanthomorphata</taxon>
        <taxon>Syngnathiaria</taxon>
        <taxon>Syngnathiformes</taxon>
        <taxon>Syngnathoidei</taxon>
        <taxon>Syngnathidae</taxon>
        <taxon>Hippocampus</taxon>
    </lineage>
</organism>